<dbReference type="Pfam" id="PF13274">
    <property type="entry name" value="SocA_Panacea"/>
    <property type="match status" value="1"/>
</dbReference>
<reference evidence="2 3" key="1">
    <citation type="submission" date="2017-06" db="EMBL/GenBank/DDBJ databases">
        <authorList>
            <person name="Varghese N."/>
            <person name="Submissions S."/>
        </authorList>
    </citation>
    <scope>NUCLEOTIDE SEQUENCE [LARGE SCALE GENOMIC DNA]</scope>
    <source>
        <strain evidence="2 3">DSM 26989</strain>
    </source>
</reference>
<dbReference type="InterPro" id="IPR025272">
    <property type="entry name" value="SocA_Panacea"/>
</dbReference>
<dbReference type="EMBL" id="FZNZ01000016">
    <property type="protein sequence ID" value="SNR87051.1"/>
    <property type="molecule type" value="Genomic_DNA"/>
</dbReference>
<keyword evidence="3" id="KW-1185">Reference proteome</keyword>
<evidence type="ECO:0000313" key="3">
    <source>
        <dbReference type="Proteomes" id="UP000198427"/>
    </source>
</evidence>
<accession>A0AA94LKF5</accession>
<sequence>MIDVIKAASYIFKRYKDERNSEIDEMKLHKLMYFSQRESIIRTGQPMFDEQFEAWKYGPVIVKVRNKYKAKALNELPSQTELAPFLESFDYVFQHYAPKDSWSLSILAHGESSWQHAREGYGDDDRCDVPMALDDIIQDAERIKMRRFYFDEILPQLNKEN</sequence>
<comment type="caution">
    <text evidence="2">The sequence shown here is derived from an EMBL/GenBank/DDBJ whole genome shotgun (WGS) entry which is preliminary data.</text>
</comment>
<proteinExistence type="predicted"/>
<evidence type="ECO:0000313" key="2">
    <source>
        <dbReference type="EMBL" id="SNR87051.1"/>
    </source>
</evidence>
<name>A0AA94LKF5_9BACT</name>
<protein>
    <submittedName>
        <fullName evidence="2">Uncharacterized phage-associated protein</fullName>
    </submittedName>
</protein>
<dbReference type="RefSeq" id="WP_089366325.1">
    <property type="nucleotide sequence ID" value="NZ_FZNZ01000016.1"/>
</dbReference>
<dbReference type="AlphaFoldDB" id="A0AA94LKF5"/>
<evidence type="ECO:0000259" key="1">
    <source>
        <dbReference type="Pfam" id="PF13274"/>
    </source>
</evidence>
<gene>
    <name evidence="2" type="ORF">SAMN06265364_1163</name>
</gene>
<dbReference type="Proteomes" id="UP000198427">
    <property type="component" value="Unassembled WGS sequence"/>
</dbReference>
<organism evidence="2 3">
    <name type="scientific">Prevotella jejuni</name>
    <dbReference type="NCBI Taxonomy" id="1177574"/>
    <lineage>
        <taxon>Bacteria</taxon>
        <taxon>Pseudomonadati</taxon>
        <taxon>Bacteroidota</taxon>
        <taxon>Bacteroidia</taxon>
        <taxon>Bacteroidales</taxon>
        <taxon>Prevotellaceae</taxon>
        <taxon>Prevotella</taxon>
    </lineage>
</organism>
<feature type="domain" description="Antitoxin SocA-like Panacea" evidence="1">
    <location>
        <begin position="28"/>
        <end position="114"/>
    </location>
</feature>